<organism evidence="2 3">
    <name type="scientific">Azospira restricta</name>
    <dbReference type="NCBI Taxonomy" id="404405"/>
    <lineage>
        <taxon>Bacteria</taxon>
        <taxon>Pseudomonadati</taxon>
        <taxon>Pseudomonadota</taxon>
        <taxon>Betaproteobacteria</taxon>
        <taxon>Rhodocyclales</taxon>
        <taxon>Rhodocyclaceae</taxon>
        <taxon>Azospira</taxon>
    </lineage>
</organism>
<protein>
    <submittedName>
        <fullName evidence="2">HDOD domain-containing protein</fullName>
    </submittedName>
</protein>
<dbReference type="AlphaFoldDB" id="A0A974SPY4"/>
<dbReference type="PROSITE" id="PS51833">
    <property type="entry name" value="HDOD"/>
    <property type="match status" value="1"/>
</dbReference>
<name>A0A974SPY4_9RHOO</name>
<evidence type="ECO:0000259" key="1">
    <source>
        <dbReference type="PROSITE" id="PS51833"/>
    </source>
</evidence>
<dbReference type="InterPro" id="IPR052340">
    <property type="entry name" value="RNase_Y/CdgJ"/>
</dbReference>
<dbReference type="PANTHER" id="PTHR33525">
    <property type="match status" value="1"/>
</dbReference>
<gene>
    <name evidence="2" type="ORF">IWH25_02715</name>
</gene>
<evidence type="ECO:0000313" key="3">
    <source>
        <dbReference type="Proteomes" id="UP000663444"/>
    </source>
</evidence>
<reference evidence="2" key="1">
    <citation type="submission" date="2020-11" db="EMBL/GenBank/DDBJ databases">
        <title>Azospira restricta DSM 18626 genome sequence.</title>
        <authorList>
            <person name="Moe W.M."/>
        </authorList>
    </citation>
    <scope>NUCLEOTIDE SEQUENCE</scope>
    <source>
        <strain evidence="2">DSM 18626</strain>
    </source>
</reference>
<keyword evidence="3" id="KW-1185">Reference proteome</keyword>
<dbReference type="KEGG" id="ares:IWH25_02715"/>
<dbReference type="Pfam" id="PF08668">
    <property type="entry name" value="HDOD"/>
    <property type="match status" value="1"/>
</dbReference>
<dbReference type="Gene3D" id="1.10.3210.10">
    <property type="entry name" value="Hypothetical protein af1432"/>
    <property type="match status" value="1"/>
</dbReference>
<dbReference type="InterPro" id="IPR013976">
    <property type="entry name" value="HDOD"/>
</dbReference>
<proteinExistence type="predicted"/>
<dbReference type="SUPFAM" id="SSF109604">
    <property type="entry name" value="HD-domain/PDEase-like"/>
    <property type="match status" value="1"/>
</dbReference>
<dbReference type="EMBL" id="CP064781">
    <property type="protein sequence ID" value="QRJ64285.1"/>
    <property type="molecule type" value="Genomic_DNA"/>
</dbReference>
<dbReference type="Proteomes" id="UP000663444">
    <property type="component" value="Chromosome"/>
</dbReference>
<accession>A0A974SPY4</accession>
<dbReference type="RefSeq" id="WP_203387826.1">
    <property type="nucleotide sequence ID" value="NZ_CP064781.1"/>
</dbReference>
<dbReference type="PANTHER" id="PTHR33525:SF6">
    <property type="entry name" value="HDOD DOMAIN-CONTAINING PROTEIN"/>
    <property type="match status" value="1"/>
</dbReference>
<evidence type="ECO:0000313" key="2">
    <source>
        <dbReference type="EMBL" id="QRJ64285.1"/>
    </source>
</evidence>
<sequence length="288" mass="30929">MMTTVAAAELETLIRRFDVPPCPAVVSELQAELRKENGSAGKIARLISRDVGLAGAVMRLVNSAAFRPGREVASIDDALRVLGFGRIFDLVVGELLKKSLSSDGGLRLDRYWDSAACSAEICAALAGRLSGTTRETAYCFGLFHDCGIPLLLRRFPDYRQTLQAANAESGLALLAVEEARHGTNHAVVGYLLGRTWGLSEVLCEAIRAHHHYEVLDPQAPASLADEVCTLIAISAVADHVAGLHLRTREEGQWLAARSRVGAFFGLADADLDDLVEDLLQEVQLAGAA</sequence>
<feature type="domain" description="HDOD" evidence="1">
    <location>
        <begin position="19"/>
        <end position="212"/>
    </location>
</feature>